<evidence type="ECO:0000313" key="3">
    <source>
        <dbReference type="EMBL" id="TRY72521.1"/>
    </source>
</evidence>
<evidence type="ECO:0000256" key="2">
    <source>
        <dbReference type="SAM" id="Phobius"/>
    </source>
</evidence>
<comment type="caution">
    <text evidence="3">The sequence shown here is derived from an EMBL/GenBank/DDBJ whole genome shotgun (WGS) entry which is preliminary data.</text>
</comment>
<accession>A0A553P4A7</accession>
<organism evidence="3 4">
    <name type="scientific">Tigriopus californicus</name>
    <name type="common">Marine copepod</name>
    <dbReference type="NCBI Taxonomy" id="6832"/>
    <lineage>
        <taxon>Eukaryota</taxon>
        <taxon>Metazoa</taxon>
        <taxon>Ecdysozoa</taxon>
        <taxon>Arthropoda</taxon>
        <taxon>Crustacea</taxon>
        <taxon>Multicrustacea</taxon>
        <taxon>Hexanauplia</taxon>
        <taxon>Copepoda</taxon>
        <taxon>Harpacticoida</taxon>
        <taxon>Harpacticidae</taxon>
        <taxon>Tigriopus</taxon>
    </lineage>
</organism>
<keyword evidence="4" id="KW-1185">Reference proteome</keyword>
<evidence type="ECO:0000313" key="4">
    <source>
        <dbReference type="Proteomes" id="UP000318571"/>
    </source>
</evidence>
<protein>
    <submittedName>
        <fullName evidence="3">Uncharacterized protein</fullName>
    </submittedName>
</protein>
<dbReference type="AlphaFoldDB" id="A0A553P4A7"/>
<keyword evidence="2" id="KW-1133">Transmembrane helix</keyword>
<name>A0A553P4A7_TIGCA</name>
<dbReference type="Proteomes" id="UP000318571">
    <property type="component" value="Chromosome 7"/>
</dbReference>
<keyword evidence="2" id="KW-0472">Membrane</keyword>
<dbReference type="EMBL" id="VCGU01000008">
    <property type="protein sequence ID" value="TRY72521.1"/>
    <property type="molecule type" value="Genomic_DNA"/>
</dbReference>
<keyword evidence="2" id="KW-0812">Transmembrane</keyword>
<feature type="region of interest" description="Disordered" evidence="1">
    <location>
        <begin position="74"/>
        <end position="106"/>
    </location>
</feature>
<gene>
    <name evidence="3" type="ORF">TCAL_10506</name>
</gene>
<feature type="transmembrane region" description="Helical" evidence="2">
    <location>
        <begin position="29"/>
        <end position="51"/>
    </location>
</feature>
<proteinExistence type="predicted"/>
<sequence length="262" mass="29926">MPTHTSASSALVLSSRLWANSWQRPLKGVLLPWNLFGLGGWFVILIAYTMLTSSVQARVVPQYLRSVPESSYKIHPHHHHHHHHKHHHQQQQPQQQLQHQPERHHYASPQFQTDASLAHSGIWLNLAIPSTRDILNQSPSPGPAKTSLAPQPDLSRLVIHSAQTTSQPATDETLTYDSENKVEEERRLELDLEEHLRQALHRQARQAPNLCVKDETGKTETICQTCSEITNNPEGHHDCCRNIESAFSWCKRLYDFRSRFGG</sequence>
<feature type="compositionally biased region" description="Basic residues" evidence="1">
    <location>
        <begin position="74"/>
        <end position="89"/>
    </location>
</feature>
<feature type="compositionally biased region" description="Low complexity" evidence="1">
    <location>
        <begin position="90"/>
        <end position="99"/>
    </location>
</feature>
<evidence type="ECO:0000256" key="1">
    <source>
        <dbReference type="SAM" id="MobiDB-lite"/>
    </source>
</evidence>
<reference evidence="3 4" key="1">
    <citation type="journal article" date="2018" name="Nat. Ecol. Evol.">
        <title>Genomic signatures of mitonuclear coevolution across populations of Tigriopus californicus.</title>
        <authorList>
            <person name="Barreto F.S."/>
            <person name="Watson E.T."/>
            <person name="Lima T.G."/>
            <person name="Willett C.S."/>
            <person name="Edmands S."/>
            <person name="Li W."/>
            <person name="Burton R.S."/>
        </authorList>
    </citation>
    <scope>NUCLEOTIDE SEQUENCE [LARGE SCALE GENOMIC DNA]</scope>
    <source>
        <strain evidence="3 4">San Diego</strain>
    </source>
</reference>